<proteinExistence type="predicted"/>
<reference evidence="2 3" key="1">
    <citation type="submission" date="2018-06" db="EMBL/GenBank/DDBJ databases">
        <authorList>
            <consortium name="Pathogen Informatics"/>
            <person name="Doyle S."/>
        </authorList>
    </citation>
    <scope>NUCLEOTIDE SEQUENCE [LARGE SCALE GENOMIC DNA]</scope>
    <source>
        <strain evidence="2 3">NCTC13063</strain>
    </source>
</reference>
<protein>
    <submittedName>
        <fullName evidence="2">Uncharacterized protein</fullName>
    </submittedName>
</protein>
<dbReference type="Proteomes" id="UP000255283">
    <property type="component" value="Unassembled WGS sequence"/>
</dbReference>
<evidence type="ECO:0000313" key="3">
    <source>
        <dbReference type="Proteomes" id="UP000255283"/>
    </source>
</evidence>
<gene>
    <name evidence="2" type="ORF">NCTC13063_01282</name>
</gene>
<dbReference type="EMBL" id="UGTJ01000001">
    <property type="protein sequence ID" value="SUB80005.1"/>
    <property type="molecule type" value="Genomic_DNA"/>
</dbReference>
<keyword evidence="1" id="KW-0812">Transmembrane</keyword>
<dbReference type="AlphaFoldDB" id="A0AAQ1ZIY2"/>
<accession>A0AAQ1ZIY2</accession>
<sequence length="50" mass="5769">MSSNNDLRKAKRAAYERKQEEHGKKVVYWIFGVLVALAIVYMIYSMAMAS</sequence>
<comment type="caution">
    <text evidence="2">The sequence shown here is derived from an EMBL/GenBank/DDBJ whole genome shotgun (WGS) entry which is preliminary data.</text>
</comment>
<evidence type="ECO:0000313" key="2">
    <source>
        <dbReference type="EMBL" id="SUB80005.1"/>
    </source>
</evidence>
<evidence type="ECO:0000256" key="1">
    <source>
        <dbReference type="SAM" id="Phobius"/>
    </source>
</evidence>
<organism evidence="2 3">
    <name type="scientific">Segatella buccae</name>
    <dbReference type="NCBI Taxonomy" id="28126"/>
    <lineage>
        <taxon>Bacteria</taxon>
        <taxon>Pseudomonadati</taxon>
        <taxon>Bacteroidota</taxon>
        <taxon>Bacteroidia</taxon>
        <taxon>Bacteroidales</taxon>
        <taxon>Prevotellaceae</taxon>
        <taxon>Segatella</taxon>
    </lineage>
</organism>
<dbReference type="GeneID" id="93537529"/>
<feature type="transmembrane region" description="Helical" evidence="1">
    <location>
        <begin position="26"/>
        <end position="44"/>
    </location>
</feature>
<keyword evidence="1" id="KW-1133">Transmembrane helix</keyword>
<name>A0AAQ1ZIY2_9BACT</name>
<dbReference type="RefSeq" id="WP_004343706.1">
    <property type="nucleotide sequence ID" value="NZ_CAURJP010000074.1"/>
</dbReference>
<keyword evidence="1" id="KW-0472">Membrane</keyword>